<evidence type="ECO:0000256" key="3">
    <source>
        <dbReference type="ARBA" id="ARBA00022857"/>
    </source>
</evidence>
<comment type="caution">
    <text evidence="5">The sequence shown here is derived from an EMBL/GenBank/DDBJ whole genome shotgun (WGS) entry which is preliminary data.</text>
</comment>
<dbReference type="Pfam" id="PF13561">
    <property type="entry name" value="adh_short_C2"/>
    <property type="match status" value="1"/>
</dbReference>
<dbReference type="Gene3D" id="3.40.50.720">
    <property type="entry name" value="NAD(P)-binding Rossmann-like Domain"/>
    <property type="match status" value="1"/>
</dbReference>
<evidence type="ECO:0000256" key="4">
    <source>
        <dbReference type="ARBA" id="ARBA00023002"/>
    </source>
</evidence>
<dbReference type="GO" id="GO:0016616">
    <property type="term" value="F:oxidoreductase activity, acting on the CH-OH group of donors, NAD or NADP as acceptor"/>
    <property type="evidence" value="ECO:0007669"/>
    <property type="project" value="UniProtKB-ARBA"/>
</dbReference>
<evidence type="ECO:0008006" key="7">
    <source>
        <dbReference type="Google" id="ProtNLM"/>
    </source>
</evidence>
<accession>A0ABD3XX01</accession>
<keyword evidence="4" id="KW-0560">Oxidoreductase</keyword>
<dbReference type="PRINTS" id="PR00081">
    <property type="entry name" value="GDHRDH"/>
</dbReference>
<comment type="similarity">
    <text evidence="1">Belongs to the short-chain dehydrogenases/reductases (SDR) family.</text>
</comment>
<dbReference type="SUPFAM" id="SSF51735">
    <property type="entry name" value="NAD(P)-binding Rossmann-fold domains"/>
    <property type="match status" value="1"/>
</dbReference>
<proteinExistence type="inferred from homology"/>
<gene>
    <name evidence="5" type="ORF">ACJMK2_003000</name>
</gene>
<evidence type="ECO:0000313" key="5">
    <source>
        <dbReference type="EMBL" id="KAL3890720.1"/>
    </source>
</evidence>
<organism evidence="5 6">
    <name type="scientific">Sinanodonta woodiana</name>
    <name type="common">Chinese pond mussel</name>
    <name type="synonym">Anodonta woodiana</name>
    <dbReference type="NCBI Taxonomy" id="1069815"/>
    <lineage>
        <taxon>Eukaryota</taxon>
        <taxon>Metazoa</taxon>
        <taxon>Spiralia</taxon>
        <taxon>Lophotrochozoa</taxon>
        <taxon>Mollusca</taxon>
        <taxon>Bivalvia</taxon>
        <taxon>Autobranchia</taxon>
        <taxon>Heteroconchia</taxon>
        <taxon>Palaeoheterodonta</taxon>
        <taxon>Unionida</taxon>
        <taxon>Unionoidea</taxon>
        <taxon>Unionidae</taxon>
        <taxon>Unioninae</taxon>
        <taxon>Sinanodonta</taxon>
    </lineage>
</organism>
<dbReference type="InterPro" id="IPR036291">
    <property type="entry name" value="NAD(P)-bd_dom_sf"/>
</dbReference>
<reference evidence="5 6" key="1">
    <citation type="submission" date="2024-11" db="EMBL/GenBank/DDBJ databases">
        <title>Chromosome-level genome assembly of the freshwater bivalve Anodonta woodiana.</title>
        <authorList>
            <person name="Chen X."/>
        </authorList>
    </citation>
    <scope>NUCLEOTIDE SEQUENCE [LARGE SCALE GENOMIC DNA]</scope>
    <source>
        <strain evidence="5">MN2024</strain>
        <tissue evidence="5">Gills</tissue>
    </source>
</reference>
<sequence length="244" mass="25929">MSSKSRFAGKVALVTGAGRGIGRGTAEALLEHGAKVIALDIIPENLKKLKDKYPEITTVQIDLGNWKATKEVIEGLPTVDCLVNNAAVFRKGSIVDVSEEEISYILDVNLKAYLNVAQVVARKLIAEKRRGAFVNVASAAANKPAAGFGAYCISKSGVQMLTEVLACELGPYGIRVNGINPSLVNTDMGKIVGGEVIRIVTERTPLGRIGEVSDIVNGILFLLSDESSYMTGHSLVIDGGFLKN</sequence>
<dbReference type="Proteomes" id="UP001634394">
    <property type="component" value="Unassembled WGS sequence"/>
</dbReference>
<name>A0ABD3XX01_SINWO</name>
<dbReference type="FunFam" id="3.40.50.720:FF:000084">
    <property type="entry name" value="Short-chain dehydrogenase reductase"/>
    <property type="match status" value="1"/>
</dbReference>
<dbReference type="AlphaFoldDB" id="A0ABD3XX01"/>
<dbReference type="PANTHER" id="PTHR44252:SF3">
    <property type="entry name" value="D-ERYTHRULOSE REDUCTASE-RELATED"/>
    <property type="match status" value="1"/>
</dbReference>
<dbReference type="EMBL" id="JBJQND010000001">
    <property type="protein sequence ID" value="KAL3890720.1"/>
    <property type="molecule type" value="Genomic_DNA"/>
</dbReference>
<dbReference type="PRINTS" id="PR00080">
    <property type="entry name" value="SDRFAMILY"/>
</dbReference>
<dbReference type="InterPro" id="IPR020904">
    <property type="entry name" value="Sc_DH/Rdtase_CS"/>
</dbReference>
<keyword evidence="6" id="KW-1185">Reference proteome</keyword>
<dbReference type="PROSITE" id="PS00061">
    <property type="entry name" value="ADH_SHORT"/>
    <property type="match status" value="1"/>
</dbReference>
<dbReference type="InterPro" id="IPR002347">
    <property type="entry name" value="SDR_fam"/>
</dbReference>
<evidence type="ECO:0000256" key="1">
    <source>
        <dbReference type="ARBA" id="ARBA00006484"/>
    </source>
</evidence>
<dbReference type="InterPro" id="IPR051737">
    <property type="entry name" value="L-xylulose/Carbonyl_redctase"/>
</dbReference>
<dbReference type="PANTHER" id="PTHR44252">
    <property type="entry name" value="D-ERYTHRULOSE REDUCTASE"/>
    <property type="match status" value="1"/>
</dbReference>
<comment type="subunit">
    <text evidence="2">Homotetramer.</text>
</comment>
<evidence type="ECO:0000256" key="2">
    <source>
        <dbReference type="ARBA" id="ARBA00011881"/>
    </source>
</evidence>
<protein>
    <recommendedName>
        <fullName evidence="7">L-xylulose reductase</fullName>
    </recommendedName>
</protein>
<keyword evidence="3" id="KW-0521">NADP</keyword>
<evidence type="ECO:0000313" key="6">
    <source>
        <dbReference type="Proteomes" id="UP001634394"/>
    </source>
</evidence>